<evidence type="ECO:0000256" key="4">
    <source>
        <dbReference type="ARBA" id="ARBA00022806"/>
    </source>
</evidence>
<accession>A0A6P8AW39</accession>
<comment type="similarity">
    <text evidence="1">Belongs to the helicase family. UvrD subfamily.</text>
</comment>
<dbReference type="InterPro" id="IPR000212">
    <property type="entry name" value="DNA_helicase_UvrD/REP"/>
</dbReference>
<proteinExistence type="inferred from homology"/>
<keyword evidence="3 11" id="KW-0378">Hydrolase</keyword>
<sequence>MADASSTNQSIVQTLNDAQRRAVSSGATTVAILAGPGSGKTHTLASRVVWQVDVVGYRPQDVVVATFTVKAAREMGERICKVLGPERGHKVVLGTFHSIARRYLAAYGKKIGLDQKFGIADDSDSRAIITRICKRHQLGIDPAMARGWISKKKSRANDRVVLSQQEKATKPGKQQPIHSRELETCYEEYQAQLTRSNLLDYDDLLVKGVELLRTAPECVSNVQAVLIDEYQDTNGVQYDLMKLLAQRRGRITVVGDPDQSIYGWRSADTRNLSRMFTDFPTTDKIALEENYRSSESILATSLKIIQQEEKRFDKVLKAVHTRGTKPVLRKLRNSAQEAEWIVAELRRTILLSGEMMTHDDVAVLLRSAALSRHIESALGKAGIPYRMVGGFKFYERAEIKIILDYLRVIYQPDNNDALARIINVPKRGAGDATIKALLEEAEKSQQSLWSLLRKHCTGGKQAKTTLRKQVEQKISGGLIRLILDIRKKMEESTPENPYSMLDVISQVLSRLDFEQHLKDTYNDEWEGRWANVQEFINLATDFMTGNEAEEELPEIDGLQQTRERDTLARFLANVSLATDVQNNDPGQNRPMVTVSTIHAAKGLEWPVVFIPAAYNGSIPHIRSEDGDEERRLLYVAMTRAQALLYLSYPVVGGYGNGEKVTLSSFLSGVQGYFAVQGPTFNSAVLEELARILRRKAPSQKDVFGRLKPFEVSMEDDIFPSDPEQDLGRSGNKMRLSRSSSGSEVSQGQPPTKRQRIHSASGGLEQHDRSWHQEYSTTMQQASGFTVSSLPGFVTAGAHHSAFPSPNPQYSRDSKTGQPNRGTGQKNLLGFVTNSGQPRAGTGLQKQISQAPQNRGGAQHPRPPQSGRQQGWGNDQTAGKPAIAPELANHRLGGVRSTTLPRPVPEAKREHGDNSTRNQYAHLSSSPTKAQPPEEAKDPTSSPPAPTRPVSTFHTTTCTMPQGQGGFKRPAALTREGIAPMDRLRKPFKPLTINRSMGR</sequence>
<dbReference type="GO" id="GO:0003677">
    <property type="term" value="F:DNA binding"/>
    <property type="evidence" value="ECO:0007669"/>
    <property type="project" value="UniProtKB-KW"/>
</dbReference>
<evidence type="ECO:0000256" key="12">
    <source>
        <dbReference type="SAM" id="MobiDB-lite"/>
    </source>
</evidence>
<name>A0A6P8AW39_PYRGI</name>
<dbReference type="PANTHER" id="PTHR11070">
    <property type="entry name" value="UVRD / RECB / PCRA DNA HELICASE FAMILY MEMBER"/>
    <property type="match status" value="1"/>
</dbReference>
<feature type="compositionally biased region" description="Basic and acidic residues" evidence="12">
    <location>
        <begin position="904"/>
        <end position="913"/>
    </location>
</feature>
<dbReference type="GO" id="GO:0016787">
    <property type="term" value="F:hydrolase activity"/>
    <property type="evidence" value="ECO:0007669"/>
    <property type="project" value="UniProtKB-UniRule"/>
</dbReference>
<feature type="compositionally biased region" description="Polar residues" evidence="12">
    <location>
        <begin position="843"/>
        <end position="852"/>
    </location>
</feature>
<feature type="binding site" evidence="11">
    <location>
        <begin position="34"/>
        <end position="41"/>
    </location>
    <ligand>
        <name>ATP</name>
        <dbReference type="ChEBI" id="CHEBI:30616"/>
    </ligand>
</feature>
<dbReference type="GO" id="GO:0000725">
    <property type="term" value="P:recombinational repair"/>
    <property type="evidence" value="ECO:0007669"/>
    <property type="project" value="TreeGrafter"/>
</dbReference>
<keyword evidence="4 11" id="KW-0347">Helicase</keyword>
<dbReference type="GeneID" id="41963594"/>
<dbReference type="RefSeq" id="XP_030979151.1">
    <property type="nucleotide sequence ID" value="XM_031128686.1"/>
</dbReference>
<feature type="domain" description="UvrD-like helicase C-terminal" evidence="14">
    <location>
        <begin position="295"/>
        <end position="602"/>
    </location>
</feature>
<dbReference type="CDD" id="cd18807">
    <property type="entry name" value="SF1_C_UvrD"/>
    <property type="match status" value="1"/>
</dbReference>
<feature type="compositionally biased region" description="Polar residues" evidence="12">
    <location>
        <begin position="865"/>
        <end position="876"/>
    </location>
</feature>
<dbReference type="Gene3D" id="1.10.486.10">
    <property type="entry name" value="PCRA, domain 4"/>
    <property type="match status" value="1"/>
</dbReference>
<keyword evidence="6" id="KW-0238">DNA-binding</keyword>
<dbReference type="Proteomes" id="UP000515153">
    <property type="component" value="Chromosome V"/>
</dbReference>
<evidence type="ECO:0000256" key="11">
    <source>
        <dbReference type="PROSITE-ProRule" id="PRU00560"/>
    </source>
</evidence>
<evidence type="ECO:0000256" key="1">
    <source>
        <dbReference type="ARBA" id="ARBA00009922"/>
    </source>
</evidence>
<feature type="domain" description="UvrD-like helicase ATP-binding" evidence="13">
    <location>
        <begin position="13"/>
        <end position="294"/>
    </location>
</feature>
<comment type="catalytic activity">
    <reaction evidence="8">
        <text>Couples ATP hydrolysis with the unwinding of duplex DNA by translocating in the 3'-5' direction.</text>
        <dbReference type="EC" id="5.6.2.4"/>
    </reaction>
</comment>
<reference evidence="15 16" key="1">
    <citation type="journal article" date="2019" name="Mol. Biol. Evol.">
        <title>Blast fungal genomes show frequent chromosomal changes, gene gains and losses, and effector gene turnover.</title>
        <authorList>
            <person name="Gomez Luciano L.B."/>
            <person name="Jason Tsai I."/>
            <person name="Chuma I."/>
            <person name="Tosa Y."/>
            <person name="Chen Y.H."/>
            <person name="Li J.Y."/>
            <person name="Li M.Y."/>
            <person name="Jade Lu M.Y."/>
            <person name="Nakayashiki H."/>
            <person name="Li W.H."/>
        </authorList>
    </citation>
    <scope>NUCLEOTIDE SEQUENCE [LARGE SCALE GENOMIC DNA]</scope>
    <source>
        <strain evidence="15 16">NI907</strain>
    </source>
</reference>
<feature type="region of interest" description="Disordered" evidence="12">
    <location>
        <begin position="797"/>
        <end position="998"/>
    </location>
</feature>
<evidence type="ECO:0000256" key="6">
    <source>
        <dbReference type="ARBA" id="ARBA00023125"/>
    </source>
</evidence>
<feature type="compositionally biased region" description="Polar residues" evidence="12">
    <location>
        <begin position="807"/>
        <end position="836"/>
    </location>
</feature>
<reference evidence="16" key="2">
    <citation type="submission" date="2019-10" db="EMBL/GenBank/DDBJ databases">
        <authorList>
            <consortium name="NCBI Genome Project"/>
        </authorList>
    </citation>
    <scope>NUCLEOTIDE SEQUENCE</scope>
    <source>
        <strain evidence="16">NI907</strain>
    </source>
</reference>
<keyword evidence="5 11" id="KW-0067">ATP-binding</keyword>
<dbReference type="InterPro" id="IPR014016">
    <property type="entry name" value="UvrD-like_ATP-bd"/>
</dbReference>
<gene>
    <name evidence="16" type="ORF">PgNI_08691</name>
</gene>
<dbReference type="GO" id="GO:0005524">
    <property type="term" value="F:ATP binding"/>
    <property type="evidence" value="ECO:0007669"/>
    <property type="project" value="UniProtKB-UniRule"/>
</dbReference>
<dbReference type="GO" id="GO:0005634">
    <property type="term" value="C:nucleus"/>
    <property type="evidence" value="ECO:0007669"/>
    <property type="project" value="TreeGrafter"/>
</dbReference>
<dbReference type="InterPro" id="IPR014017">
    <property type="entry name" value="DNA_helicase_UvrD-like_C"/>
</dbReference>
<evidence type="ECO:0000259" key="13">
    <source>
        <dbReference type="PROSITE" id="PS51198"/>
    </source>
</evidence>
<evidence type="ECO:0000313" key="15">
    <source>
        <dbReference type="Proteomes" id="UP000515153"/>
    </source>
</evidence>
<dbReference type="EC" id="5.6.2.4" evidence="9"/>
<dbReference type="GO" id="GO:0043138">
    <property type="term" value="F:3'-5' DNA helicase activity"/>
    <property type="evidence" value="ECO:0007669"/>
    <property type="project" value="UniProtKB-EC"/>
</dbReference>
<dbReference type="CDD" id="cd17932">
    <property type="entry name" value="DEXQc_UvrD"/>
    <property type="match status" value="1"/>
</dbReference>
<dbReference type="Pfam" id="PF00580">
    <property type="entry name" value="UvrD-helicase"/>
    <property type="match status" value="1"/>
</dbReference>
<protein>
    <recommendedName>
        <fullName evidence="9">DNA 3'-5' helicase</fullName>
        <ecNumber evidence="9">5.6.2.4</ecNumber>
    </recommendedName>
</protein>
<dbReference type="SUPFAM" id="SSF52540">
    <property type="entry name" value="P-loop containing nucleoside triphosphate hydrolases"/>
    <property type="match status" value="1"/>
</dbReference>
<evidence type="ECO:0000256" key="5">
    <source>
        <dbReference type="ARBA" id="ARBA00022840"/>
    </source>
</evidence>
<evidence type="ECO:0000313" key="16">
    <source>
        <dbReference type="RefSeq" id="XP_030979151.1"/>
    </source>
</evidence>
<keyword evidence="15" id="KW-1185">Reference proteome</keyword>
<dbReference type="Gene3D" id="1.10.10.160">
    <property type="match status" value="1"/>
</dbReference>
<dbReference type="AlphaFoldDB" id="A0A6P8AW39"/>
<feature type="compositionally biased region" description="Acidic residues" evidence="12">
    <location>
        <begin position="714"/>
        <end position="724"/>
    </location>
</feature>
<dbReference type="Gene3D" id="3.40.50.300">
    <property type="entry name" value="P-loop containing nucleotide triphosphate hydrolases"/>
    <property type="match status" value="2"/>
</dbReference>
<dbReference type="InterPro" id="IPR027417">
    <property type="entry name" value="P-loop_NTPase"/>
</dbReference>
<dbReference type="Pfam" id="PF13361">
    <property type="entry name" value="UvrD_C"/>
    <property type="match status" value="1"/>
</dbReference>
<dbReference type="PROSITE" id="PS51198">
    <property type="entry name" value="UVRD_HELICASE_ATP_BIND"/>
    <property type="match status" value="1"/>
</dbReference>
<feature type="compositionally biased region" description="Polar residues" evidence="12">
    <location>
        <begin position="914"/>
        <end position="928"/>
    </location>
</feature>
<reference evidence="16" key="3">
    <citation type="submission" date="2025-08" db="UniProtKB">
        <authorList>
            <consortium name="RefSeq"/>
        </authorList>
    </citation>
    <scope>IDENTIFICATION</scope>
    <source>
        <strain evidence="16">NI907</strain>
    </source>
</reference>
<keyword evidence="7" id="KW-0413">Isomerase</keyword>
<feature type="region of interest" description="Disordered" evidence="12">
    <location>
        <begin position="714"/>
        <end position="768"/>
    </location>
</feature>
<evidence type="ECO:0000256" key="10">
    <source>
        <dbReference type="ARBA" id="ARBA00048988"/>
    </source>
</evidence>
<feature type="compositionally biased region" description="Polar residues" evidence="12">
    <location>
        <begin position="948"/>
        <end position="961"/>
    </location>
</feature>
<evidence type="ECO:0000256" key="8">
    <source>
        <dbReference type="ARBA" id="ARBA00034617"/>
    </source>
</evidence>
<dbReference type="KEGG" id="pgri:PgNI_08691"/>
<evidence type="ECO:0000256" key="2">
    <source>
        <dbReference type="ARBA" id="ARBA00022741"/>
    </source>
</evidence>
<dbReference type="PANTHER" id="PTHR11070:SF2">
    <property type="entry name" value="ATP-DEPENDENT DNA HELICASE SRS2"/>
    <property type="match status" value="1"/>
</dbReference>
<organism evidence="15 16">
    <name type="scientific">Pyricularia grisea</name>
    <name type="common">Crabgrass-specific blast fungus</name>
    <name type="synonym">Magnaporthe grisea</name>
    <dbReference type="NCBI Taxonomy" id="148305"/>
    <lineage>
        <taxon>Eukaryota</taxon>
        <taxon>Fungi</taxon>
        <taxon>Dikarya</taxon>
        <taxon>Ascomycota</taxon>
        <taxon>Pezizomycotina</taxon>
        <taxon>Sordariomycetes</taxon>
        <taxon>Sordariomycetidae</taxon>
        <taxon>Magnaporthales</taxon>
        <taxon>Pyriculariaceae</taxon>
        <taxon>Pyricularia</taxon>
    </lineage>
</organism>
<keyword evidence="2 11" id="KW-0547">Nucleotide-binding</keyword>
<evidence type="ECO:0000256" key="3">
    <source>
        <dbReference type="ARBA" id="ARBA00022801"/>
    </source>
</evidence>
<evidence type="ECO:0000259" key="14">
    <source>
        <dbReference type="PROSITE" id="PS51217"/>
    </source>
</evidence>
<feature type="compositionally biased region" description="Low complexity" evidence="12">
    <location>
        <begin position="736"/>
        <end position="745"/>
    </location>
</feature>
<dbReference type="PROSITE" id="PS51217">
    <property type="entry name" value="UVRD_HELICASE_CTER"/>
    <property type="match status" value="1"/>
</dbReference>
<dbReference type="InterPro" id="IPR013986">
    <property type="entry name" value="DExx_box_DNA_helicase_dom_sf"/>
</dbReference>
<comment type="catalytic activity">
    <reaction evidence="10">
        <text>ATP + H2O = ADP + phosphate + H(+)</text>
        <dbReference type="Rhea" id="RHEA:13065"/>
        <dbReference type="ChEBI" id="CHEBI:15377"/>
        <dbReference type="ChEBI" id="CHEBI:15378"/>
        <dbReference type="ChEBI" id="CHEBI:30616"/>
        <dbReference type="ChEBI" id="CHEBI:43474"/>
        <dbReference type="ChEBI" id="CHEBI:456216"/>
        <dbReference type="EC" id="5.6.2.4"/>
    </reaction>
</comment>
<evidence type="ECO:0000256" key="9">
    <source>
        <dbReference type="ARBA" id="ARBA00034808"/>
    </source>
</evidence>
<evidence type="ECO:0000256" key="7">
    <source>
        <dbReference type="ARBA" id="ARBA00023235"/>
    </source>
</evidence>